<dbReference type="SUPFAM" id="SSF47616">
    <property type="entry name" value="GST C-terminal domain-like"/>
    <property type="match status" value="1"/>
</dbReference>
<evidence type="ECO:0000313" key="4">
    <source>
        <dbReference type="EMBL" id="KEQ51799.1"/>
    </source>
</evidence>
<sequence length="237" mass="26567">MIDVYGMSSPNVLKIIIALEELGFDYTFHNVDVVAGEQYGPEFVALNPLSKVPVIVDHDSFNGEPYTVFESGAILMYLAEKAGNLIPKDPRARMETMQWLVLQIANVGPYFGQHTHFLRHAPPDNEYSASRYRTLAGRVYDTLDKRLGVSAYLAGDEYTIADVATYPWAALYHDFHGMLWNDHPHLRRWCDLIAQRPAVIRSAAVHADIAANDPARSPNPSSEGVDRFFGRGAFARK</sequence>
<evidence type="ECO:0000256" key="1">
    <source>
        <dbReference type="RuleBase" id="RU003494"/>
    </source>
</evidence>
<dbReference type="Proteomes" id="UP000028411">
    <property type="component" value="Unassembled WGS sequence"/>
</dbReference>
<gene>
    <name evidence="4" type="ORF">BV95_03935</name>
</gene>
<comment type="caution">
    <text evidence="4">The sequence shown here is derived from an EMBL/GenBank/DDBJ whole genome shotgun (WGS) entry which is preliminary data.</text>
</comment>
<dbReference type="InterPro" id="IPR004046">
    <property type="entry name" value="GST_C"/>
</dbReference>
<dbReference type="EMBL" id="JFHR01000063">
    <property type="protein sequence ID" value="KEQ51799.1"/>
    <property type="molecule type" value="Genomic_DNA"/>
</dbReference>
<dbReference type="InterPro" id="IPR040079">
    <property type="entry name" value="Glutathione_S-Trfase"/>
</dbReference>
<dbReference type="OrthoDB" id="9803562at2"/>
<dbReference type="AlphaFoldDB" id="A0A081R9C6"/>
<feature type="domain" description="GST N-terminal" evidence="2">
    <location>
        <begin position="1"/>
        <end position="86"/>
    </location>
</feature>
<dbReference type="Pfam" id="PF00043">
    <property type="entry name" value="GST_C"/>
    <property type="match status" value="1"/>
</dbReference>
<protein>
    <submittedName>
        <fullName evidence="4">GST-like protein</fullName>
    </submittedName>
</protein>
<name>A0A081R9C6_SPHCR</name>
<comment type="similarity">
    <text evidence="1">Belongs to the GST superfamily.</text>
</comment>
<dbReference type="CDD" id="cd03048">
    <property type="entry name" value="GST_N_Ure2p_like"/>
    <property type="match status" value="1"/>
</dbReference>
<dbReference type="Pfam" id="PF02798">
    <property type="entry name" value="GST_N"/>
    <property type="match status" value="1"/>
</dbReference>
<dbReference type="SFLD" id="SFLDG00358">
    <property type="entry name" value="Main_(cytGST)"/>
    <property type="match status" value="1"/>
</dbReference>
<dbReference type="PROSITE" id="PS50404">
    <property type="entry name" value="GST_NTER"/>
    <property type="match status" value="1"/>
</dbReference>
<dbReference type="PANTHER" id="PTHR44051:SF8">
    <property type="entry name" value="GLUTATHIONE S-TRANSFERASE GSTA"/>
    <property type="match status" value="1"/>
</dbReference>
<dbReference type="InterPro" id="IPR004045">
    <property type="entry name" value="Glutathione_S-Trfase_N"/>
</dbReference>
<dbReference type="SFLD" id="SFLDG01151">
    <property type="entry name" value="Main.2:_Nu-like"/>
    <property type="match status" value="1"/>
</dbReference>
<evidence type="ECO:0000259" key="2">
    <source>
        <dbReference type="PROSITE" id="PS50404"/>
    </source>
</evidence>
<evidence type="ECO:0000313" key="5">
    <source>
        <dbReference type="Proteomes" id="UP000028411"/>
    </source>
</evidence>
<dbReference type="Gene3D" id="1.20.1050.10">
    <property type="match status" value="1"/>
</dbReference>
<proteinExistence type="inferred from homology"/>
<dbReference type="PROSITE" id="PS50405">
    <property type="entry name" value="GST_CTER"/>
    <property type="match status" value="1"/>
</dbReference>
<dbReference type="PATRIC" id="fig|46429.4.peg.3925"/>
<feature type="domain" description="GST C-terminal" evidence="3">
    <location>
        <begin position="89"/>
        <end position="221"/>
    </location>
</feature>
<dbReference type="Gene3D" id="3.40.30.10">
    <property type="entry name" value="Glutaredoxin"/>
    <property type="match status" value="1"/>
</dbReference>
<dbReference type="InterPro" id="IPR010987">
    <property type="entry name" value="Glutathione-S-Trfase_C-like"/>
</dbReference>
<dbReference type="RefSeq" id="WP_037456050.1">
    <property type="nucleotide sequence ID" value="NZ_JFHR01000063.1"/>
</dbReference>
<dbReference type="eggNOG" id="COG0625">
    <property type="taxonomic scope" value="Bacteria"/>
</dbReference>
<dbReference type="SFLD" id="SFLDS00019">
    <property type="entry name" value="Glutathione_Transferase_(cytos"/>
    <property type="match status" value="1"/>
</dbReference>
<dbReference type="InterPro" id="IPR036249">
    <property type="entry name" value="Thioredoxin-like_sf"/>
</dbReference>
<dbReference type="InterPro" id="IPR036282">
    <property type="entry name" value="Glutathione-S-Trfase_C_sf"/>
</dbReference>
<organism evidence="4 5">
    <name type="scientific">Sphingobium chlorophenolicum</name>
    <dbReference type="NCBI Taxonomy" id="46429"/>
    <lineage>
        <taxon>Bacteria</taxon>
        <taxon>Pseudomonadati</taxon>
        <taxon>Pseudomonadota</taxon>
        <taxon>Alphaproteobacteria</taxon>
        <taxon>Sphingomonadales</taxon>
        <taxon>Sphingomonadaceae</taxon>
        <taxon>Sphingobium</taxon>
    </lineage>
</organism>
<dbReference type="SUPFAM" id="SSF52833">
    <property type="entry name" value="Thioredoxin-like"/>
    <property type="match status" value="1"/>
</dbReference>
<evidence type="ECO:0000259" key="3">
    <source>
        <dbReference type="PROSITE" id="PS50405"/>
    </source>
</evidence>
<dbReference type="CDD" id="cd03178">
    <property type="entry name" value="GST_C_Ure2p_like"/>
    <property type="match status" value="1"/>
</dbReference>
<dbReference type="PANTHER" id="PTHR44051">
    <property type="entry name" value="GLUTATHIONE S-TRANSFERASE-RELATED"/>
    <property type="match status" value="1"/>
</dbReference>
<reference evidence="4 5" key="1">
    <citation type="submission" date="2014-02" db="EMBL/GenBank/DDBJ databases">
        <title>Whole genome sequence of Sphingobium chlorophenolicum NBRC 16172.</title>
        <authorList>
            <person name="Gan H.M."/>
            <person name="Gan H.Y."/>
            <person name="Chew T.H."/>
            <person name="Savka M.A."/>
        </authorList>
    </citation>
    <scope>NUCLEOTIDE SEQUENCE [LARGE SCALE GENOMIC DNA]</scope>
    <source>
        <strain evidence="4 5">NBRC 16172</strain>
    </source>
</reference>
<accession>A0A081R9C6</accession>